<evidence type="ECO:0000313" key="3">
    <source>
        <dbReference type="Proteomes" id="UP001370490"/>
    </source>
</evidence>
<name>A0AAN8ZMX7_9MAGN</name>
<protein>
    <submittedName>
        <fullName evidence="2">Uncharacterized protein</fullName>
    </submittedName>
</protein>
<dbReference type="Proteomes" id="UP001370490">
    <property type="component" value="Unassembled WGS sequence"/>
</dbReference>
<feature type="region of interest" description="Disordered" evidence="1">
    <location>
        <begin position="32"/>
        <end position="53"/>
    </location>
</feature>
<organism evidence="2 3">
    <name type="scientific">Dillenia turbinata</name>
    <dbReference type="NCBI Taxonomy" id="194707"/>
    <lineage>
        <taxon>Eukaryota</taxon>
        <taxon>Viridiplantae</taxon>
        <taxon>Streptophyta</taxon>
        <taxon>Embryophyta</taxon>
        <taxon>Tracheophyta</taxon>
        <taxon>Spermatophyta</taxon>
        <taxon>Magnoliopsida</taxon>
        <taxon>eudicotyledons</taxon>
        <taxon>Gunneridae</taxon>
        <taxon>Pentapetalae</taxon>
        <taxon>Dilleniales</taxon>
        <taxon>Dilleniaceae</taxon>
        <taxon>Dillenia</taxon>
    </lineage>
</organism>
<evidence type="ECO:0000256" key="1">
    <source>
        <dbReference type="SAM" id="MobiDB-lite"/>
    </source>
</evidence>
<dbReference type="AlphaFoldDB" id="A0AAN8ZMX7"/>
<comment type="caution">
    <text evidence="2">The sequence shown here is derived from an EMBL/GenBank/DDBJ whole genome shotgun (WGS) entry which is preliminary data.</text>
</comment>
<dbReference type="EMBL" id="JBAMMX010000005">
    <property type="protein sequence ID" value="KAK6940128.1"/>
    <property type="molecule type" value="Genomic_DNA"/>
</dbReference>
<accession>A0AAN8ZMX7</accession>
<keyword evidence="3" id="KW-1185">Reference proteome</keyword>
<gene>
    <name evidence="2" type="ORF">RJ641_029659</name>
</gene>
<proteinExistence type="predicted"/>
<sequence length="65" mass="7266">MEVSRRVWDYPLTMQIEEPTTVEMQSGENAVAGVDPIPEDCIPSGGKPRSRSVPRTYKFASNLKI</sequence>
<reference evidence="2 3" key="1">
    <citation type="submission" date="2023-12" db="EMBL/GenBank/DDBJ databases">
        <title>A high-quality genome assembly for Dillenia turbinata (Dilleniales).</title>
        <authorList>
            <person name="Chanderbali A."/>
        </authorList>
    </citation>
    <scope>NUCLEOTIDE SEQUENCE [LARGE SCALE GENOMIC DNA]</scope>
    <source>
        <strain evidence="2">LSX21</strain>
        <tissue evidence="2">Leaf</tissue>
    </source>
</reference>
<evidence type="ECO:0000313" key="2">
    <source>
        <dbReference type="EMBL" id="KAK6940128.1"/>
    </source>
</evidence>